<dbReference type="AlphaFoldDB" id="A0A1I5KAC8"/>
<organism evidence="1 2">
    <name type="scientific">Qipengyuania nanhaisediminis</name>
    <dbReference type="NCBI Taxonomy" id="604088"/>
    <lineage>
        <taxon>Bacteria</taxon>
        <taxon>Pseudomonadati</taxon>
        <taxon>Pseudomonadota</taxon>
        <taxon>Alphaproteobacteria</taxon>
        <taxon>Sphingomonadales</taxon>
        <taxon>Erythrobacteraceae</taxon>
        <taxon>Qipengyuania</taxon>
    </lineage>
</organism>
<name>A0A1I5KAC8_9SPHN</name>
<protein>
    <submittedName>
        <fullName evidence="1">Uncharacterized protein</fullName>
    </submittedName>
</protein>
<evidence type="ECO:0000313" key="2">
    <source>
        <dbReference type="Proteomes" id="UP000199331"/>
    </source>
</evidence>
<reference evidence="2" key="1">
    <citation type="submission" date="2016-10" db="EMBL/GenBank/DDBJ databases">
        <authorList>
            <person name="Varghese N."/>
            <person name="Submissions S."/>
        </authorList>
    </citation>
    <scope>NUCLEOTIDE SEQUENCE [LARGE SCALE GENOMIC DNA]</scope>
    <source>
        <strain evidence="2">CGMCC 1.7715</strain>
    </source>
</reference>
<dbReference type="EMBL" id="FOWZ01000001">
    <property type="protein sequence ID" value="SFO81967.1"/>
    <property type="molecule type" value="Genomic_DNA"/>
</dbReference>
<evidence type="ECO:0000313" key="1">
    <source>
        <dbReference type="EMBL" id="SFO81967.1"/>
    </source>
</evidence>
<gene>
    <name evidence="1" type="ORF">SAMN04488060_0041</name>
</gene>
<accession>A0A1I5KAC8</accession>
<dbReference type="RefSeq" id="WP_090476225.1">
    <property type="nucleotide sequence ID" value="NZ_FOWZ01000001.1"/>
</dbReference>
<proteinExistence type="predicted"/>
<sequence>MTQFYRKAACNIVKQGHPSFDRQAESDQAAAGGFRPEPFAGQLRYGPKELIALEHQQALKAEGYSVRLAGDRATRLHRGIVANPEAERLALVTLDNGNRFAVNFDEFDLTTGYCSGSMIREAIIIDVRNLRARIARMIEDAAAVVGEPDDGE</sequence>
<keyword evidence="2" id="KW-1185">Reference proteome</keyword>
<dbReference type="STRING" id="604088.SAMN04488060_0041"/>
<dbReference type="Proteomes" id="UP000199331">
    <property type="component" value="Unassembled WGS sequence"/>
</dbReference>